<sequence>MAEPTHQDLEWGSILANFYNTFPAVSLVLRSYGLSADPSTLIHDINQNTHSPSFICLAAMLKAFDDGFNRQAQQNAELSEANENLNIRIRQKIVVINELKDVLKSSPAAAPTPPAPIHSRRISSDPVKFNGEESDMTKRQQSYVNWKTQLRVCFVQDSSVFNSERIKLLHIFGLLGGDAYENNRLYFEQFIANPEDSSTWKWKTADQLFNSLDSQYETVNLKLDASIKFDKLYQRKTPFPNFIATFQSLATRCGKTEEQKVEALKRKVADEIAQQFRSLDRPPASDDFSGWVAKGSRFYENIQEYEHNLKTKGEGNRPYQNQSDKTSSSGKSTFTVSQGGDEMDLDQVTLFKLTEKERNICREHNLCFYCREQGHSIGECDRKWVSDNKVSYRDSSGSQGPRGNRGGFQTPRPNINHGNNDRFTWAQGAQGNWRGSTSQRTGFHRGGFNLRGHQGFQPSLRGGLFGPRNKPNQNGAGQLRAIEDTPKTVRFEKSSPQSEESILTPPPQECKPKLEIDSTKFNTHVSGSQQHQPGQESLRVMKDIKYSKAVNFLQFCKDPKVEIHRVTWDELDKAEIKKSKEGWNELPELDDDVFKRILLGKNAQSHFA</sequence>
<evidence type="ECO:0000313" key="2">
    <source>
        <dbReference type="EMBL" id="RKF59247.1"/>
    </source>
</evidence>
<dbReference type="EMBL" id="MCBR01017685">
    <property type="protein sequence ID" value="RKF59247.1"/>
    <property type="molecule type" value="Genomic_DNA"/>
</dbReference>
<evidence type="ECO:0000313" key="3">
    <source>
        <dbReference type="Proteomes" id="UP000285405"/>
    </source>
</evidence>
<gene>
    <name evidence="2" type="ORF">GcC1_176023</name>
</gene>
<feature type="region of interest" description="Disordered" evidence="1">
    <location>
        <begin position="309"/>
        <end position="339"/>
    </location>
</feature>
<accession>A0A420HPB9</accession>
<comment type="caution">
    <text evidence="2">The sequence shown here is derived from an EMBL/GenBank/DDBJ whole genome shotgun (WGS) entry which is preliminary data.</text>
</comment>
<feature type="region of interest" description="Disordered" evidence="1">
    <location>
        <begin position="105"/>
        <end position="126"/>
    </location>
</feature>
<dbReference type="AlphaFoldDB" id="A0A420HPB9"/>
<dbReference type="OrthoDB" id="3555093at2759"/>
<dbReference type="Proteomes" id="UP000285405">
    <property type="component" value="Unassembled WGS sequence"/>
</dbReference>
<organism evidence="2 3">
    <name type="scientific">Golovinomyces cichoracearum</name>
    <dbReference type="NCBI Taxonomy" id="62708"/>
    <lineage>
        <taxon>Eukaryota</taxon>
        <taxon>Fungi</taxon>
        <taxon>Dikarya</taxon>
        <taxon>Ascomycota</taxon>
        <taxon>Pezizomycotina</taxon>
        <taxon>Leotiomycetes</taxon>
        <taxon>Erysiphales</taxon>
        <taxon>Erysiphaceae</taxon>
        <taxon>Golovinomyces</taxon>
    </lineage>
</organism>
<protein>
    <submittedName>
        <fullName evidence="2">Putative chromosome segregation protein</fullName>
    </submittedName>
</protein>
<reference evidence="2 3" key="1">
    <citation type="journal article" date="2018" name="BMC Genomics">
        <title>Comparative genome analyses reveal sequence features reflecting distinct modes of host-adaptation between dicot and monocot powdery mildew.</title>
        <authorList>
            <person name="Wu Y."/>
            <person name="Ma X."/>
            <person name="Pan Z."/>
            <person name="Kale S.D."/>
            <person name="Song Y."/>
            <person name="King H."/>
            <person name="Zhang Q."/>
            <person name="Presley C."/>
            <person name="Deng X."/>
            <person name="Wei C.I."/>
            <person name="Xiao S."/>
        </authorList>
    </citation>
    <scope>NUCLEOTIDE SEQUENCE [LARGE SCALE GENOMIC DNA]</scope>
    <source>
        <strain evidence="2">UCSC1</strain>
    </source>
</reference>
<evidence type="ECO:0000256" key="1">
    <source>
        <dbReference type="SAM" id="MobiDB-lite"/>
    </source>
</evidence>
<feature type="compositionally biased region" description="Polar residues" evidence="1">
    <location>
        <begin position="411"/>
        <end position="441"/>
    </location>
</feature>
<name>A0A420HPB9_9PEZI</name>
<proteinExistence type="predicted"/>
<feature type="compositionally biased region" description="Polar residues" evidence="1">
    <location>
        <begin position="318"/>
        <end position="338"/>
    </location>
</feature>
<feature type="region of interest" description="Disordered" evidence="1">
    <location>
        <begin position="390"/>
        <end position="456"/>
    </location>
</feature>